<dbReference type="KEGG" id="mbai:MB901379_03227"/>
<evidence type="ECO:0000313" key="1">
    <source>
        <dbReference type="EMBL" id="VDM89648.1"/>
    </source>
</evidence>
<protein>
    <submittedName>
        <fullName evidence="1">Uncharacterized protein</fullName>
    </submittedName>
</protein>
<accession>A0A447GGV4</accession>
<organism evidence="1 2">
    <name type="scientific">Mycobacterium basiliense</name>
    <dbReference type="NCBI Taxonomy" id="2094119"/>
    <lineage>
        <taxon>Bacteria</taxon>
        <taxon>Bacillati</taxon>
        <taxon>Actinomycetota</taxon>
        <taxon>Actinomycetes</taxon>
        <taxon>Mycobacteriales</taxon>
        <taxon>Mycobacteriaceae</taxon>
        <taxon>Mycobacterium</taxon>
    </lineage>
</organism>
<dbReference type="EMBL" id="LR130759">
    <property type="protein sequence ID" value="VDM89648.1"/>
    <property type="molecule type" value="Genomic_DNA"/>
</dbReference>
<proteinExistence type="predicted"/>
<keyword evidence="2" id="KW-1185">Reference proteome</keyword>
<evidence type="ECO:0000313" key="2">
    <source>
        <dbReference type="Proteomes" id="UP000269998"/>
    </source>
</evidence>
<dbReference type="Proteomes" id="UP000269998">
    <property type="component" value="Chromosome"/>
</dbReference>
<gene>
    <name evidence="1" type="ORF">MB901379_03227</name>
</gene>
<name>A0A447GGV4_9MYCO</name>
<reference evidence="2" key="1">
    <citation type="submission" date="2018-02" db="EMBL/GenBank/DDBJ databases">
        <authorList>
            <person name="Seth-Smith MB H."/>
            <person name="Seth-Smith H."/>
        </authorList>
    </citation>
    <scope>NUCLEOTIDE SEQUENCE [LARGE SCALE GENOMIC DNA]</scope>
</reference>
<sequence>MYVMVRVVRETTERNDYLPVRRHQESTATTTVHADAARKDNAQVYGLLHGSTIGHLARCALLGSVPDVTVARPARSSTPGVAWRGARRGRCSRRLATACNQAREQVSDTVLDPPALHRR</sequence>
<dbReference type="AlphaFoldDB" id="A0A447GGV4"/>